<gene>
    <name evidence="1" type="ORF">N7456_000209</name>
</gene>
<evidence type="ECO:0000313" key="1">
    <source>
        <dbReference type="EMBL" id="KAJ5115861.1"/>
    </source>
</evidence>
<keyword evidence="2" id="KW-1185">Reference proteome</keyword>
<comment type="caution">
    <text evidence="1">The sequence shown here is derived from an EMBL/GenBank/DDBJ whole genome shotgun (WGS) entry which is preliminary data.</text>
</comment>
<organism evidence="1 2">
    <name type="scientific">Penicillium angulare</name>
    <dbReference type="NCBI Taxonomy" id="116970"/>
    <lineage>
        <taxon>Eukaryota</taxon>
        <taxon>Fungi</taxon>
        <taxon>Dikarya</taxon>
        <taxon>Ascomycota</taxon>
        <taxon>Pezizomycotina</taxon>
        <taxon>Eurotiomycetes</taxon>
        <taxon>Eurotiomycetidae</taxon>
        <taxon>Eurotiales</taxon>
        <taxon>Aspergillaceae</taxon>
        <taxon>Penicillium</taxon>
    </lineage>
</organism>
<dbReference type="OrthoDB" id="4215089at2759"/>
<dbReference type="Proteomes" id="UP001149165">
    <property type="component" value="Unassembled WGS sequence"/>
</dbReference>
<sequence length="287" mass="33097">MEYEDLSRPFWFIVTGQYLAINYNGSDFEIRRGHHGRGSIFHLSDDEEQIIHKNAYIGFLSAHPDYEDDVFYISKDTKYLNKDAKWTDNIQEAIEVQIEPVGEDYGDAEVSVPQEISNPIIDENNPISANGIDLYYPDKWFSLYAITGDSLWLGDASEFESKLCFAGNPYNFGMGFQLFKHEGKTRIFCRNDKYLTVMMDGEVAQYLDEACKQHTRFTRCSRCMRCWSVGFSSEPEECFSLVPKGLPSMFALYDGLCYYRFNALKGSYAELERVESIDRASIFQFVG</sequence>
<name>A0A9W9KS33_9EURO</name>
<dbReference type="EMBL" id="JAPQKH010000001">
    <property type="protein sequence ID" value="KAJ5115861.1"/>
    <property type="molecule type" value="Genomic_DNA"/>
</dbReference>
<evidence type="ECO:0000313" key="2">
    <source>
        <dbReference type="Proteomes" id="UP001149165"/>
    </source>
</evidence>
<proteinExistence type="predicted"/>
<accession>A0A9W9KS33</accession>
<reference evidence="1" key="2">
    <citation type="journal article" date="2023" name="IMA Fungus">
        <title>Comparative genomic study of the Penicillium genus elucidates a diverse pangenome and 15 lateral gene transfer events.</title>
        <authorList>
            <person name="Petersen C."/>
            <person name="Sorensen T."/>
            <person name="Nielsen M.R."/>
            <person name="Sondergaard T.E."/>
            <person name="Sorensen J.L."/>
            <person name="Fitzpatrick D.A."/>
            <person name="Frisvad J.C."/>
            <person name="Nielsen K.L."/>
        </authorList>
    </citation>
    <scope>NUCLEOTIDE SEQUENCE</scope>
    <source>
        <strain evidence="1">IBT 30069</strain>
    </source>
</reference>
<reference evidence="1" key="1">
    <citation type="submission" date="2022-11" db="EMBL/GenBank/DDBJ databases">
        <authorList>
            <person name="Petersen C."/>
        </authorList>
    </citation>
    <scope>NUCLEOTIDE SEQUENCE</scope>
    <source>
        <strain evidence="1">IBT 30069</strain>
    </source>
</reference>
<dbReference type="AlphaFoldDB" id="A0A9W9KS33"/>
<protein>
    <submittedName>
        <fullName evidence="1">Uncharacterized protein</fullName>
    </submittedName>
</protein>